<evidence type="ECO:0000256" key="2">
    <source>
        <dbReference type="ARBA" id="ARBA00022490"/>
    </source>
</evidence>
<dbReference type="Pfam" id="PF02609">
    <property type="entry name" value="Exonuc_VII_S"/>
    <property type="match status" value="1"/>
</dbReference>
<dbReference type="Gene3D" id="1.10.287.1040">
    <property type="entry name" value="Exonuclease VII, small subunit"/>
    <property type="match status" value="1"/>
</dbReference>
<dbReference type="GO" id="GO:0009318">
    <property type="term" value="C:exodeoxyribonuclease VII complex"/>
    <property type="evidence" value="ECO:0007669"/>
    <property type="project" value="UniProtKB-UniRule"/>
</dbReference>
<dbReference type="GO" id="GO:0005829">
    <property type="term" value="C:cytosol"/>
    <property type="evidence" value="ECO:0007669"/>
    <property type="project" value="TreeGrafter"/>
</dbReference>
<keyword evidence="4 6" id="KW-0378">Hydrolase</keyword>
<comment type="caution">
    <text evidence="9">The sequence shown here is derived from an EMBL/GenBank/DDBJ whole genome shotgun (WGS) entry which is preliminary data.</text>
</comment>
<evidence type="ECO:0000256" key="3">
    <source>
        <dbReference type="ARBA" id="ARBA00022722"/>
    </source>
</evidence>
<evidence type="ECO:0000256" key="6">
    <source>
        <dbReference type="HAMAP-Rule" id="MF_00337"/>
    </source>
</evidence>
<dbReference type="PANTHER" id="PTHR34137:SF1">
    <property type="entry name" value="EXODEOXYRIBONUCLEASE 7 SMALL SUBUNIT"/>
    <property type="match status" value="1"/>
</dbReference>
<evidence type="ECO:0000256" key="4">
    <source>
        <dbReference type="ARBA" id="ARBA00022801"/>
    </source>
</evidence>
<dbReference type="NCBIfam" id="NF002140">
    <property type="entry name" value="PRK00977.1-4"/>
    <property type="match status" value="1"/>
</dbReference>
<dbReference type="GO" id="GO:0006308">
    <property type="term" value="P:DNA catabolic process"/>
    <property type="evidence" value="ECO:0007669"/>
    <property type="project" value="UniProtKB-UniRule"/>
</dbReference>
<dbReference type="HAMAP" id="MF_00337">
    <property type="entry name" value="Exonuc_7_S"/>
    <property type="match status" value="1"/>
</dbReference>
<dbReference type="PANTHER" id="PTHR34137">
    <property type="entry name" value="EXODEOXYRIBONUCLEASE 7 SMALL SUBUNIT"/>
    <property type="match status" value="1"/>
</dbReference>
<dbReference type="InterPro" id="IPR003761">
    <property type="entry name" value="Exonuc_VII_S"/>
</dbReference>
<dbReference type="GO" id="GO:0008855">
    <property type="term" value="F:exodeoxyribonuclease VII activity"/>
    <property type="evidence" value="ECO:0007669"/>
    <property type="project" value="UniProtKB-UniRule"/>
</dbReference>
<feature type="compositionally biased region" description="Acidic residues" evidence="8">
    <location>
        <begin position="85"/>
        <end position="98"/>
    </location>
</feature>
<gene>
    <name evidence="6" type="primary">xseB</name>
    <name evidence="9" type="ORF">OP8BY_0877</name>
</gene>
<organism evidence="9 10">
    <name type="scientific">Candidatus Saccharicenans subterraneus</name>
    <dbReference type="NCBI Taxonomy" id="2508984"/>
    <lineage>
        <taxon>Bacteria</taxon>
        <taxon>Candidatus Aminicenantota</taxon>
        <taxon>Candidatus Aminicenantia</taxon>
        <taxon>Candidatus Aminicenantales</taxon>
        <taxon>Candidatus Saccharicenantaceae</taxon>
        <taxon>Candidatus Saccharicenans</taxon>
    </lineage>
</organism>
<keyword evidence="7" id="KW-0175">Coiled coil</keyword>
<evidence type="ECO:0000256" key="1">
    <source>
        <dbReference type="ARBA" id="ARBA00009998"/>
    </source>
</evidence>
<evidence type="ECO:0000256" key="7">
    <source>
        <dbReference type="SAM" id="Coils"/>
    </source>
</evidence>
<dbReference type="EC" id="3.1.11.6" evidence="6"/>
<dbReference type="SUPFAM" id="SSF116842">
    <property type="entry name" value="XseB-like"/>
    <property type="match status" value="1"/>
</dbReference>
<keyword evidence="5 6" id="KW-0269">Exonuclease</keyword>
<proteinExistence type="inferred from homology"/>
<name>A0A3E2BQB8_9BACT</name>
<dbReference type="AlphaFoldDB" id="A0A3E2BQB8"/>
<feature type="coiled-coil region" evidence="7">
    <location>
        <begin position="7"/>
        <end position="65"/>
    </location>
</feature>
<evidence type="ECO:0000313" key="10">
    <source>
        <dbReference type="Proteomes" id="UP000257323"/>
    </source>
</evidence>
<accession>A0A3E2BQB8</accession>
<comment type="subcellular location">
    <subcellularLocation>
        <location evidence="6">Cytoplasm</location>
    </subcellularLocation>
</comment>
<dbReference type="InterPro" id="IPR037004">
    <property type="entry name" value="Exonuc_VII_ssu_sf"/>
</dbReference>
<dbReference type="NCBIfam" id="TIGR01280">
    <property type="entry name" value="xseB"/>
    <property type="match status" value="1"/>
</dbReference>
<feature type="region of interest" description="Disordered" evidence="8">
    <location>
        <begin position="75"/>
        <end position="98"/>
    </location>
</feature>
<comment type="function">
    <text evidence="6">Bidirectionally degrades single-stranded DNA into large acid-insoluble oligonucleotides, which are then degraded further into small acid-soluble oligonucleotides.</text>
</comment>
<evidence type="ECO:0000256" key="5">
    <source>
        <dbReference type="ARBA" id="ARBA00022839"/>
    </source>
</evidence>
<keyword evidence="2 6" id="KW-0963">Cytoplasm</keyword>
<comment type="similarity">
    <text evidence="1 6">Belongs to the XseB family.</text>
</comment>
<evidence type="ECO:0000256" key="8">
    <source>
        <dbReference type="SAM" id="MobiDB-lite"/>
    </source>
</evidence>
<comment type="subunit">
    <text evidence="6">Heterooligomer composed of large and small subunits.</text>
</comment>
<evidence type="ECO:0000313" key="9">
    <source>
        <dbReference type="EMBL" id="RFT16935.1"/>
    </source>
</evidence>
<keyword evidence="3 6" id="KW-0540">Nuclease</keyword>
<sequence length="98" mass="11155">MNTKGKEMNFEKALAELEQIVAKLEKGGLALNESLALFEKGIKLTRFLRSELDKAEKKIEILLKDEKGELQARDFIPEDLNASALEEDQDEDEDEEES</sequence>
<reference evidence="9 10" key="1">
    <citation type="submission" date="2018-08" db="EMBL/GenBank/DDBJ databases">
        <title>Genome analysis of the thermophilic bacterium of the candidate phylum Aminicenantes from deep subsurface aquifer revealed its physiology and ecological role.</title>
        <authorList>
            <person name="Kadnikov V.V."/>
            <person name="Mardanov A.V."/>
            <person name="Beletsky A.V."/>
            <person name="Karnachuk O.V."/>
            <person name="Ravin N.V."/>
        </authorList>
    </citation>
    <scope>NUCLEOTIDE SEQUENCE [LARGE SCALE GENOMIC DNA]</scope>
    <source>
        <strain evidence="9">BY38</strain>
    </source>
</reference>
<protein>
    <recommendedName>
        <fullName evidence="6">Exodeoxyribonuclease 7 small subunit</fullName>
        <ecNumber evidence="6">3.1.11.6</ecNumber>
    </recommendedName>
    <alternativeName>
        <fullName evidence="6">Exodeoxyribonuclease VII small subunit</fullName>
        <shortName evidence="6">Exonuclease VII small subunit</shortName>
    </alternativeName>
</protein>
<dbReference type="EMBL" id="QUAH01000001">
    <property type="protein sequence ID" value="RFT16935.1"/>
    <property type="molecule type" value="Genomic_DNA"/>
</dbReference>
<dbReference type="Proteomes" id="UP000257323">
    <property type="component" value="Unassembled WGS sequence"/>
</dbReference>
<comment type="catalytic activity">
    <reaction evidence="6">
        <text>Exonucleolytic cleavage in either 5'- to 3'- or 3'- to 5'-direction to yield nucleoside 5'-phosphates.</text>
        <dbReference type="EC" id="3.1.11.6"/>
    </reaction>
</comment>